<reference evidence="3 4" key="1">
    <citation type="submission" date="2023-03" db="EMBL/GenBank/DDBJ databases">
        <title>High-quality genome of Scylla paramamosain provides insights in environmental adaptation.</title>
        <authorList>
            <person name="Zhang L."/>
        </authorList>
    </citation>
    <scope>NUCLEOTIDE SEQUENCE [LARGE SCALE GENOMIC DNA]</scope>
    <source>
        <strain evidence="3">LZ_2023a</strain>
        <tissue evidence="3">Muscle</tissue>
    </source>
</reference>
<feature type="transmembrane region" description="Helical" evidence="2">
    <location>
        <begin position="167"/>
        <end position="192"/>
    </location>
</feature>
<dbReference type="InterPro" id="IPR050327">
    <property type="entry name" value="Proton-linked_MCT"/>
</dbReference>
<dbReference type="SUPFAM" id="SSF103473">
    <property type="entry name" value="MFS general substrate transporter"/>
    <property type="match status" value="1"/>
</dbReference>
<organism evidence="3 4">
    <name type="scientific">Scylla paramamosain</name>
    <name type="common">Mud crab</name>
    <dbReference type="NCBI Taxonomy" id="85552"/>
    <lineage>
        <taxon>Eukaryota</taxon>
        <taxon>Metazoa</taxon>
        <taxon>Ecdysozoa</taxon>
        <taxon>Arthropoda</taxon>
        <taxon>Crustacea</taxon>
        <taxon>Multicrustacea</taxon>
        <taxon>Malacostraca</taxon>
        <taxon>Eumalacostraca</taxon>
        <taxon>Eucarida</taxon>
        <taxon>Decapoda</taxon>
        <taxon>Pleocyemata</taxon>
        <taxon>Brachyura</taxon>
        <taxon>Eubrachyura</taxon>
        <taxon>Portunoidea</taxon>
        <taxon>Portunidae</taxon>
        <taxon>Portuninae</taxon>
        <taxon>Scylla</taxon>
    </lineage>
</organism>
<gene>
    <name evidence="3" type="ORF">O3P69_016674</name>
</gene>
<keyword evidence="2" id="KW-1133">Transmembrane helix</keyword>
<dbReference type="InterPro" id="IPR011701">
    <property type="entry name" value="MFS"/>
</dbReference>
<dbReference type="Gene3D" id="1.20.1250.20">
    <property type="entry name" value="MFS general substrate transporter like domains"/>
    <property type="match status" value="1"/>
</dbReference>
<proteinExistence type="predicted"/>
<evidence type="ECO:0000313" key="3">
    <source>
        <dbReference type="EMBL" id="KAK8380196.1"/>
    </source>
</evidence>
<accession>A0AAW0SZL2</accession>
<dbReference type="Pfam" id="PF07690">
    <property type="entry name" value="MFS_1"/>
    <property type="match status" value="1"/>
</dbReference>
<dbReference type="AlphaFoldDB" id="A0AAW0SZL2"/>
<keyword evidence="4" id="KW-1185">Reference proteome</keyword>
<evidence type="ECO:0000256" key="1">
    <source>
        <dbReference type="SAM" id="MobiDB-lite"/>
    </source>
</evidence>
<name>A0AAW0SZL2_SCYPA</name>
<feature type="region of interest" description="Disordered" evidence="1">
    <location>
        <begin position="1"/>
        <end position="46"/>
    </location>
</feature>
<feature type="compositionally biased region" description="Basic and acidic residues" evidence="1">
    <location>
        <begin position="13"/>
        <end position="30"/>
    </location>
</feature>
<sequence length="563" mass="61505">MPPAVQDSTGHSSSEEEHDTAHSSGEEQHGTAHSSGEEQEQGQNEGHQPIHAMIQMSLCPESSTPPSARDRGYAWVVVVGVFWINTLCAGYIKSFGITYLLLLEHFPDASGAAAGLIIGLLMGTRGLLTPLMGAMAVKIGPRRSILTGTLLVTLGLLLAIPKLSIHYMAATLGGLVGIGICMSETPGMLLVTDYFMEKLSFANGIRASGNPMGGILFSPMVVFLNDQFGLQGTFILLAGIMMHIAIFGMLMRPVELQEQILHRQHVRKTQAGPGCAEKGNMKAAAVTHKPFPKKALDFTLLWNPQYLIYLVMVLFSNLSIPQFLLYLPAYGYSIGLNNYQNSIISSYMSATDCIFRISCGFLVQKLNVKKAYIFTAGSDAGLDTEHGGAIPHYGGRPLPWGCHLLPATPRSQDVQESQGIGAISGVFSHHCLRAGHTLPSAVLPLLPLGSCMCLRDVLNVRIHLVFNIHIRMHSSGKLNTHICIHICDKINIHIHATHKEDVVDTLYTLQTTELAKLKKINLCMFTQLSTKIVDTFSSFPFKFTHLNMSRIFIQGQKEGEKFA</sequence>
<feature type="compositionally biased region" description="Polar residues" evidence="1">
    <location>
        <begin position="1"/>
        <end position="12"/>
    </location>
</feature>
<dbReference type="PANTHER" id="PTHR11360:SF306">
    <property type="entry name" value="RE01051P"/>
    <property type="match status" value="1"/>
</dbReference>
<feature type="transmembrane region" description="Helical" evidence="2">
    <location>
        <begin position="230"/>
        <end position="251"/>
    </location>
</feature>
<dbReference type="Proteomes" id="UP001487740">
    <property type="component" value="Unassembled WGS sequence"/>
</dbReference>
<dbReference type="GO" id="GO:0008028">
    <property type="term" value="F:monocarboxylic acid transmembrane transporter activity"/>
    <property type="evidence" value="ECO:0007669"/>
    <property type="project" value="TreeGrafter"/>
</dbReference>
<feature type="transmembrane region" description="Helical" evidence="2">
    <location>
        <begin position="112"/>
        <end position="132"/>
    </location>
</feature>
<protein>
    <recommendedName>
        <fullName evidence="5">Monocarboxylate transporter</fullName>
    </recommendedName>
</protein>
<evidence type="ECO:0008006" key="5">
    <source>
        <dbReference type="Google" id="ProtNLM"/>
    </source>
</evidence>
<dbReference type="EMBL" id="JARAKH010000042">
    <property type="protein sequence ID" value="KAK8380196.1"/>
    <property type="molecule type" value="Genomic_DNA"/>
</dbReference>
<dbReference type="PANTHER" id="PTHR11360">
    <property type="entry name" value="MONOCARBOXYLATE TRANSPORTER"/>
    <property type="match status" value="1"/>
</dbReference>
<keyword evidence="2" id="KW-0472">Membrane</keyword>
<feature type="transmembrane region" description="Helical" evidence="2">
    <location>
        <begin position="72"/>
        <end position="92"/>
    </location>
</feature>
<comment type="caution">
    <text evidence="3">The sequence shown here is derived from an EMBL/GenBank/DDBJ whole genome shotgun (WGS) entry which is preliminary data.</text>
</comment>
<evidence type="ECO:0000256" key="2">
    <source>
        <dbReference type="SAM" id="Phobius"/>
    </source>
</evidence>
<dbReference type="InterPro" id="IPR036259">
    <property type="entry name" value="MFS_trans_sf"/>
</dbReference>
<feature type="transmembrane region" description="Helical" evidence="2">
    <location>
        <begin position="306"/>
        <end position="324"/>
    </location>
</feature>
<evidence type="ECO:0000313" key="4">
    <source>
        <dbReference type="Proteomes" id="UP001487740"/>
    </source>
</evidence>
<feature type="transmembrane region" description="Helical" evidence="2">
    <location>
        <begin position="144"/>
        <end position="161"/>
    </location>
</feature>
<keyword evidence="2" id="KW-0812">Transmembrane</keyword>